<feature type="domain" description="Phosphatidic acid phosphatase type 2/haloperoxidase" evidence="8">
    <location>
        <begin position="105"/>
        <end position="209"/>
    </location>
</feature>
<feature type="transmembrane region" description="Helical" evidence="7">
    <location>
        <begin position="198"/>
        <end position="216"/>
    </location>
</feature>
<dbReference type="CDD" id="cd03392">
    <property type="entry name" value="PAP2_like_2"/>
    <property type="match status" value="1"/>
</dbReference>
<dbReference type="InterPro" id="IPR036938">
    <property type="entry name" value="PAP2/HPO_sf"/>
</dbReference>
<name>A0ABV5SUD1_9MICO</name>
<gene>
    <name evidence="9" type="ORF">ACFFQV_12360</name>
</gene>
<evidence type="ECO:0000256" key="2">
    <source>
        <dbReference type="ARBA" id="ARBA00022475"/>
    </source>
</evidence>
<evidence type="ECO:0000256" key="6">
    <source>
        <dbReference type="ARBA" id="ARBA00023136"/>
    </source>
</evidence>
<dbReference type="InterPro" id="IPR000326">
    <property type="entry name" value="PAP2/HPO"/>
</dbReference>
<feature type="transmembrane region" description="Helical" evidence="7">
    <location>
        <begin position="166"/>
        <end position="186"/>
    </location>
</feature>
<evidence type="ECO:0000256" key="7">
    <source>
        <dbReference type="SAM" id="Phobius"/>
    </source>
</evidence>
<evidence type="ECO:0000313" key="9">
    <source>
        <dbReference type="EMBL" id="MFB9643081.1"/>
    </source>
</evidence>
<reference evidence="9 10" key="1">
    <citation type="submission" date="2024-09" db="EMBL/GenBank/DDBJ databases">
        <authorList>
            <person name="Sun Q."/>
            <person name="Mori K."/>
        </authorList>
    </citation>
    <scope>NUCLEOTIDE SEQUENCE [LARGE SCALE GENOMIC DNA]</scope>
    <source>
        <strain evidence="9 10">JCM 14321</strain>
    </source>
</reference>
<feature type="transmembrane region" description="Helical" evidence="7">
    <location>
        <begin position="25"/>
        <end position="51"/>
    </location>
</feature>
<dbReference type="Gene3D" id="1.20.144.10">
    <property type="entry name" value="Phosphatidic acid phosphatase type 2/haloperoxidase"/>
    <property type="match status" value="1"/>
</dbReference>
<accession>A0ABV5SUD1</accession>
<proteinExistence type="predicted"/>
<comment type="subcellular location">
    <subcellularLocation>
        <location evidence="1">Cell membrane</location>
        <topology evidence="1">Multi-pass membrane protein</topology>
    </subcellularLocation>
</comment>
<dbReference type="RefSeq" id="WP_246191953.1">
    <property type="nucleotide sequence ID" value="NZ_BAAANI010000002.1"/>
</dbReference>
<evidence type="ECO:0000256" key="1">
    <source>
        <dbReference type="ARBA" id="ARBA00004651"/>
    </source>
</evidence>
<dbReference type="PANTHER" id="PTHR14969">
    <property type="entry name" value="SPHINGOSINE-1-PHOSPHATE PHOSPHOHYDROLASE"/>
    <property type="match status" value="1"/>
</dbReference>
<keyword evidence="3 7" id="KW-0812">Transmembrane</keyword>
<protein>
    <submittedName>
        <fullName evidence="9">Phosphatase PAP2 family protein</fullName>
    </submittedName>
</protein>
<dbReference type="PANTHER" id="PTHR14969:SF62">
    <property type="entry name" value="DECAPRENYLPHOSPHORYL-5-PHOSPHORIBOSE PHOSPHATASE RV3807C-RELATED"/>
    <property type="match status" value="1"/>
</dbReference>
<dbReference type="EMBL" id="JBHMBL010000002">
    <property type="protein sequence ID" value="MFB9643081.1"/>
    <property type="molecule type" value="Genomic_DNA"/>
</dbReference>
<evidence type="ECO:0000259" key="8">
    <source>
        <dbReference type="SMART" id="SM00014"/>
    </source>
</evidence>
<feature type="transmembrane region" description="Helical" evidence="7">
    <location>
        <begin position="135"/>
        <end position="159"/>
    </location>
</feature>
<dbReference type="SMART" id="SM00014">
    <property type="entry name" value="acidPPc"/>
    <property type="match status" value="1"/>
</dbReference>
<keyword evidence="5 7" id="KW-1133">Transmembrane helix</keyword>
<keyword evidence="4" id="KW-0378">Hydrolase</keyword>
<evidence type="ECO:0000313" key="10">
    <source>
        <dbReference type="Proteomes" id="UP001589667"/>
    </source>
</evidence>
<dbReference type="SUPFAM" id="SSF48317">
    <property type="entry name" value="Acid phosphatase/Vanadium-dependent haloperoxidase"/>
    <property type="match status" value="1"/>
</dbReference>
<keyword evidence="2" id="KW-1003">Cell membrane</keyword>
<keyword evidence="6 7" id="KW-0472">Membrane</keyword>
<dbReference type="Proteomes" id="UP001589667">
    <property type="component" value="Unassembled WGS sequence"/>
</dbReference>
<organism evidence="9 10">
    <name type="scientific">Agromyces lapidis</name>
    <dbReference type="NCBI Taxonomy" id="279574"/>
    <lineage>
        <taxon>Bacteria</taxon>
        <taxon>Bacillati</taxon>
        <taxon>Actinomycetota</taxon>
        <taxon>Actinomycetes</taxon>
        <taxon>Micrococcales</taxon>
        <taxon>Microbacteriaceae</taxon>
        <taxon>Agromyces</taxon>
    </lineage>
</organism>
<feature type="transmembrane region" description="Helical" evidence="7">
    <location>
        <begin position="106"/>
        <end position="123"/>
    </location>
</feature>
<feature type="transmembrane region" description="Helical" evidence="7">
    <location>
        <begin position="71"/>
        <end position="99"/>
    </location>
</feature>
<dbReference type="Pfam" id="PF01569">
    <property type="entry name" value="PAP2"/>
    <property type="match status" value="1"/>
</dbReference>
<sequence length="250" mass="26743">MQATRTVQAKQADASVRTVRRRAPLIGGIVAIVTAALLGFVIMGRFGGLPFEVDEQWAEEVFAMRGPVGDVFAYFMNALGGGVIGVFVIPVGTAVVLLLVRRPWAALYFIAASAASAGVVQVLKSAFGRARPEDMIVVSDFGSFPSGHVANAATIAVAVGVIVPRLWVWVLGALYTVLMAISRTYLGAHWFSDTVGGALVGVGVALVLWAIFAVPLERERLQWIDRVSARNAARAQEHVTPPRHRPSSLR</sequence>
<keyword evidence="10" id="KW-1185">Reference proteome</keyword>
<evidence type="ECO:0000256" key="5">
    <source>
        <dbReference type="ARBA" id="ARBA00022989"/>
    </source>
</evidence>
<comment type="caution">
    <text evidence="9">The sequence shown here is derived from an EMBL/GenBank/DDBJ whole genome shotgun (WGS) entry which is preliminary data.</text>
</comment>
<evidence type="ECO:0000256" key="4">
    <source>
        <dbReference type="ARBA" id="ARBA00022801"/>
    </source>
</evidence>
<evidence type="ECO:0000256" key="3">
    <source>
        <dbReference type="ARBA" id="ARBA00022692"/>
    </source>
</evidence>